<protein>
    <submittedName>
        <fullName evidence="1">Uncharacterized protein</fullName>
    </submittedName>
</protein>
<reference evidence="1 2" key="1">
    <citation type="journal article" date="2024" name="Plant J.">
        <title>Genome sequences and population genomics reveal climatic adaptation and genomic divergence between two closely related sweetgum species.</title>
        <authorList>
            <person name="Xu W.Q."/>
            <person name="Ren C.Q."/>
            <person name="Zhang X.Y."/>
            <person name="Comes H.P."/>
            <person name="Liu X.H."/>
            <person name="Li Y.G."/>
            <person name="Kettle C.J."/>
            <person name="Jalonen R."/>
            <person name="Gaisberger H."/>
            <person name="Ma Y.Z."/>
            <person name="Qiu Y.X."/>
        </authorList>
    </citation>
    <scope>NUCLEOTIDE SEQUENCE [LARGE SCALE GENOMIC DNA]</scope>
    <source>
        <strain evidence="1">Hangzhou</strain>
    </source>
</reference>
<keyword evidence="2" id="KW-1185">Reference proteome</keyword>
<evidence type="ECO:0000313" key="2">
    <source>
        <dbReference type="Proteomes" id="UP001415857"/>
    </source>
</evidence>
<evidence type="ECO:0000313" key="1">
    <source>
        <dbReference type="EMBL" id="KAK9275539.1"/>
    </source>
</evidence>
<organism evidence="1 2">
    <name type="scientific">Liquidambar formosana</name>
    <name type="common">Formosan gum</name>
    <dbReference type="NCBI Taxonomy" id="63359"/>
    <lineage>
        <taxon>Eukaryota</taxon>
        <taxon>Viridiplantae</taxon>
        <taxon>Streptophyta</taxon>
        <taxon>Embryophyta</taxon>
        <taxon>Tracheophyta</taxon>
        <taxon>Spermatophyta</taxon>
        <taxon>Magnoliopsida</taxon>
        <taxon>eudicotyledons</taxon>
        <taxon>Gunneridae</taxon>
        <taxon>Pentapetalae</taxon>
        <taxon>Saxifragales</taxon>
        <taxon>Altingiaceae</taxon>
        <taxon>Liquidambar</taxon>
    </lineage>
</organism>
<dbReference type="AlphaFoldDB" id="A0AAP0RD06"/>
<accession>A0AAP0RD06</accession>
<dbReference type="EMBL" id="JBBPBK010000011">
    <property type="protein sequence ID" value="KAK9275539.1"/>
    <property type="molecule type" value="Genomic_DNA"/>
</dbReference>
<dbReference type="Proteomes" id="UP001415857">
    <property type="component" value="Unassembled WGS sequence"/>
</dbReference>
<sequence length="174" mass="20069">MLLFFWNFVDGPPNCWPKGRTTELKMLLVYKGVSLEKILMERLAEHFPEGRKTRRWLGMNNEKMSCGVENGFRGIPGLEEFSSLNDSAAFPGTESRSPGVGSSCTFEEFQQFDSFFPKFISVAREFFLPPERQQFGLVSKRSLLSSLGCRRFWFMVGSALLCGMSWLFEDFQRR</sequence>
<comment type="caution">
    <text evidence="1">The sequence shown here is derived from an EMBL/GenBank/DDBJ whole genome shotgun (WGS) entry which is preliminary data.</text>
</comment>
<proteinExistence type="predicted"/>
<name>A0AAP0RD06_LIQFO</name>
<gene>
    <name evidence="1" type="ORF">L1049_022806</name>
</gene>